<dbReference type="EMBL" id="CAXLJM020000065">
    <property type="protein sequence ID" value="CAL8121506.1"/>
    <property type="molecule type" value="Genomic_DNA"/>
</dbReference>
<comment type="subcellular location">
    <subcellularLocation>
        <location evidence="1">Cell membrane</location>
        <topology evidence="1">Multi-pass membrane protein</topology>
    </subcellularLocation>
</comment>
<evidence type="ECO:0000256" key="1">
    <source>
        <dbReference type="ARBA" id="ARBA00004651"/>
    </source>
</evidence>
<feature type="transmembrane region" description="Helical" evidence="8">
    <location>
        <begin position="713"/>
        <end position="738"/>
    </location>
</feature>
<comment type="caution">
    <text evidence="9">The sequence shown here is derived from an EMBL/GenBank/DDBJ whole genome shotgun (WGS) entry which is preliminary data.</text>
</comment>
<keyword evidence="6" id="KW-0675">Receptor</keyword>
<evidence type="ECO:0000313" key="10">
    <source>
        <dbReference type="Proteomes" id="UP001642540"/>
    </source>
</evidence>
<evidence type="ECO:0000256" key="3">
    <source>
        <dbReference type="ARBA" id="ARBA00022692"/>
    </source>
</evidence>
<protein>
    <submittedName>
        <fullName evidence="9">Uncharacterized protein</fullName>
    </submittedName>
</protein>
<sequence length="775" mass="91054">METFIESGTVNQFDSYQLLSLLSSCSLIGFIGTFGIPEWYDLLKSHISFHSNTNIPIVIDIIENTVDGVNFGRYDDQILLNESHPYPPSPFRDFHPKYFRGGCTVQTLFVDLSSNNFRKILKTIVMSREDPTIILLYFNKTTEQLYSDEEIFSKLVLLYKIDVTSKFLIMTQNEIFLQSIHSVPIGHSSDLENILVPLTKSFETLQDLKKKWQQVHKNLNQRYILYKKNFDRFYNRKACSFYHSGLVKGSDLEPADCSFIVAGHHYNFSTTPFVQWGQPGFDRRKRRRRPGLITFSRVSTHGLGSVEFIRHEFFHRPEYMFRSQWIGVPTPYNSFKLVIYAPKNSPSKDFLMLFRPFGISTWVAWVFAFLATVLTLFSLNQVLSLKEPGALYKIHDVSSRLSRLEQRAFWMISVVFQQSDNDSMQNYLEGNYSHSGVLILSLTWILTCFTLCNFYTGSLFSFMTTDLLPQNLPQTLREAFDNKIFIGTTTYHYHKNDRYSTFKDLVLFPMIDRNDPLTYPFYNGMFNLVYFLNEISKSDLINKIARQKPVNTDRGKVVVPRLFAILTSESDIKILTELIHRDTDYVSIVNKVRDATPFISRIPWIGQRNFFLPLFENVLERLVESGLYQRWEFIWRYAYYYRELKRSMLFHNHHPPQQQRRHPLQQNWGNNRSNEWKRRDMRGNENRISGENLYSFLMLADTRPKLLVEPMPLPLRSVTVLLVFVSSLFVLTVAVAGLEKIWHSSRERQEWRENYFITVNTIKIETCEKHGLKID</sequence>
<evidence type="ECO:0000256" key="5">
    <source>
        <dbReference type="ARBA" id="ARBA00023136"/>
    </source>
</evidence>
<keyword evidence="3 8" id="KW-0812">Transmembrane</keyword>
<dbReference type="PANTHER" id="PTHR42643">
    <property type="entry name" value="IONOTROPIC RECEPTOR 20A-RELATED"/>
    <property type="match status" value="1"/>
</dbReference>
<feature type="transmembrane region" description="Helical" evidence="8">
    <location>
        <begin position="357"/>
        <end position="379"/>
    </location>
</feature>
<keyword evidence="4 8" id="KW-1133">Transmembrane helix</keyword>
<keyword evidence="10" id="KW-1185">Reference proteome</keyword>
<name>A0ABP1R6V1_9HEXA</name>
<evidence type="ECO:0000256" key="8">
    <source>
        <dbReference type="SAM" id="Phobius"/>
    </source>
</evidence>
<evidence type="ECO:0000256" key="4">
    <source>
        <dbReference type="ARBA" id="ARBA00022989"/>
    </source>
</evidence>
<dbReference type="Proteomes" id="UP001642540">
    <property type="component" value="Unassembled WGS sequence"/>
</dbReference>
<evidence type="ECO:0000256" key="2">
    <source>
        <dbReference type="ARBA" id="ARBA00022475"/>
    </source>
</evidence>
<proteinExistence type="predicted"/>
<organism evidence="9 10">
    <name type="scientific">Orchesella dallaii</name>
    <dbReference type="NCBI Taxonomy" id="48710"/>
    <lineage>
        <taxon>Eukaryota</taxon>
        <taxon>Metazoa</taxon>
        <taxon>Ecdysozoa</taxon>
        <taxon>Arthropoda</taxon>
        <taxon>Hexapoda</taxon>
        <taxon>Collembola</taxon>
        <taxon>Entomobryomorpha</taxon>
        <taxon>Entomobryoidea</taxon>
        <taxon>Orchesellidae</taxon>
        <taxon>Orchesellinae</taxon>
        <taxon>Orchesella</taxon>
    </lineage>
</organism>
<keyword evidence="5 8" id="KW-0472">Membrane</keyword>
<keyword evidence="7" id="KW-0325">Glycoprotein</keyword>
<reference evidence="9 10" key="1">
    <citation type="submission" date="2024-08" db="EMBL/GenBank/DDBJ databases">
        <authorList>
            <person name="Cucini C."/>
            <person name="Frati F."/>
        </authorList>
    </citation>
    <scope>NUCLEOTIDE SEQUENCE [LARGE SCALE GENOMIC DNA]</scope>
</reference>
<keyword evidence="2" id="KW-1003">Cell membrane</keyword>
<dbReference type="PANTHER" id="PTHR42643:SF24">
    <property type="entry name" value="IONOTROPIC RECEPTOR 60A"/>
    <property type="match status" value="1"/>
</dbReference>
<dbReference type="Gene3D" id="1.10.287.70">
    <property type="match status" value="1"/>
</dbReference>
<evidence type="ECO:0000256" key="7">
    <source>
        <dbReference type="ARBA" id="ARBA00023180"/>
    </source>
</evidence>
<evidence type="ECO:0000313" key="9">
    <source>
        <dbReference type="EMBL" id="CAL8121506.1"/>
    </source>
</evidence>
<dbReference type="InterPro" id="IPR052192">
    <property type="entry name" value="Insect_Ionotropic_Sensory_Rcpt"/>
</dbReference>
<evidence type="ECO:0000256" key="6">
    <source>
        <dbReference type="ARBA" id="ARBA00023170"/>
    </source>
</evidence>
<feature type="transmembrane region" description="Helical" evidence="8">
    <location>
        <begin position="432"/>
        <end position="455"/>
    </location>
</feature>
<gene>
    <name evidence="9" type="ORF">ODALV1_LOCUS19418</name>
</gene>
<accession>A0ABP1R6V1</accession>